<dbReference type="InterPro" id="IPR007329">
    <property type="entry name" value="FMN-bd"/>
</dbReference>
<proteinExistence type="predicted"/>
<gene>
    <name evidence="3" type="ORF">DLJ48_07520</name>
    <name evidence="2" type="ORF">EVC35_01525</name>
</gene>
<protein>
    <submittedName>
        <fullName evidence="2">FMN-binding protein</fullName>
    </submittedName>
</protein>
<reference evidence="3" key="3">
    <citation type="submission" date="2020-01" db="EMBL/GenBank/DDBJ databases">
        <authorList>
            <person name="Cousin F.J."/>
            <person name="Le Guellec R."/>
            <person name="Cretenet M."/>
        </authorList>
    </citation>
    <scope>NUCLEOTIDE SEQUENCE</scope>
    <source>
        <strain evidence="3">UCMA 15228</strain>
    </source>
</reference>
<evidence type="ECO:0000313" key="3">
    <source>
        <dbReference type="EMBL" id="QAS70659.1"/>
    </source>
</evidence>
<evidence type="ECO:0000313" key="2">
    <source>
        <dbReference type="EMBL" id="MDN6899687.1"/>
    </source>
</evidence>
<organism evidence="2 5">
    <name type="scientific">Oenococcus sicerae</name>
    <dbReference type="NCBI Taxonomy" id="2203724"/>
    <lineage>
        <taxon>Bacteria</taxon>
        <taxon>Bacillati</taxon>
        <taxon>Bacillota</taxon>
        <taxon>Bacilli</taxon>
        <taxon>Lactobacillales</taxon>
        <taxon>Lactobacillaceae</taxon>
        <taxon>Oenococcus</taxon>
    </lineage>
</organism>
<dbReference type="AlphaFoldDB" id="A0AAJ1R8G0"/>
<reference evidence="3 4" key="1">
    <citation type="journal article" date="2019" name="Syst. Appl. Microbiol.">
        <title>Oenococcus sicerae sp. nov., isolated from French cider.</title>
        <authorList>
            <person name="Cousin F.J."/>
            <person name="Le Guellec R."/>
            <person name="Chagnot C."/>
            <person name="Goux D."/>
            <person name="Dalmasso M."/>
            <person name="Laplace J.M."/>
            <person name="Cretenet M."/>
        </authorList>
    </citation>
    <scope>NUCLEOTIDE SEQUENCE [LARGE SCALE GENOMIC DNA]</scope>
    <source>
        <strain evidence="3 4">UCMA 15228</strain>
    </source>
</reference>
<evidence type="ECO:0000313" key="5">
    <source>
        <dbReference type="Proteomes" id="UP001167919"/>
    </source>
</evidence>
<dbReference type="GO" id="GO:0010181">
    <property type="term" value="F:FMN binding"/>
    <property type="evidence" value="ECO:0007669"/>
    <property type="project" value="InterPro"/>
</dbReference>
<dbReference type="Pfam" id="PF04205">
    <property type="entry name" value="FMN_bind"/>
    <property type="match status" value="1"/>
</dbReference>
<dbReference type="GO" id="GO:0016020">
    <property type="term" value="C:membrane"/>
    <property type="evidence" value="ECO:0007669"/>
    <property type="project" value="InterPro"/>
</dbReference>
<dbReference type="RefSeq" id="WP_128687118.1">
    <property type="nucleotide sequence ID" value="NZ_CP029684.2"/>
</dbReference>
<evidence type="ECO:0000259" key="1">
    <source>
        <dbReference type="SMART" id="SM00900"/>
    </source>
</evidence>
<dbReference type="Proteomes" id="UP001167919">
    <property type="component" value="Unassembled WGS sequence"/>
</dbReference>
<feature type="domain" description="FMN-binding" evidence="1">
    <location>
        <begin position="56"/>
        <end position="134"/>
    </location>
</feature>
<dbReference type="EMBL" id="SDWY01000001">
    <property type="protein sequence ID" value="MDN6899687.1"/>
    <property type="molecule type" value="Genomic_DNA"/>
</dbReference>
<sequence>MAVFIDGYLLFFKKNTAASLINASTSTTAASSQPSSASSQSSSYTNGSYTGNSVSMRWGNVQVKITITGGKITKVQTIDYPQDNNHDQQVNSMALPTYESESVKNNSSNIQAVSGATETWKAFKSSLQSALNQAKV</sequence>
<keyword evidence="4" id="KW-1185">Reference proteome</keyword>
<dbReference type="SMART" id="SM00900">
    <property type="entry name" value="FMN_bind"/>
    <property type="match status" value="1"/>
</dbReference>
<dbReference type="EMBL" id="CP029684">
    <property type="protein sequence ID" value="QAS70659.1"/>
    <property type="molecule type" value="Genomic_DNA"/>
</dbReference>
<accession>A0AAJ1R8G0</accession>
<dbReference type="Gene3D" id="3.90.1010.20">
    <property type="match status" value="1"/>
</dbReference>
<evidence type="ECO:0000313" key="4">
    <source>
        <dbReference type="Proteomes" id="UP000286907"/>
    </source>
</evidence>
<name>A0AAJ1R8G0_9LACO</name>
<dbReference type="Proteomes" id="UP000286907">
    <property type="component" value="Chromosome"/>
</dbReference>
<reference evidence="2" key="2">
    <citation type="submission" date="2019-01" db="EMBL/GenBank/DDBJ databases">
        <title>Oenococcus sicerae UCMA17102.</title>
        <authorList>
            <person name="Cousin F.J."/>
            <person name="Le Guellec R."/>
            <person name="Cretenet M."/>
        </authorList>
    </citation>
    <scope>NUCLEOTIDE SEQUENCE</scope>
    <source>
        <strain evidence="2">UCMA17102</strain>
    </source>
</reference>